<dbReference type="InterPro" id="IPR031756">
    <property type="entry name" value="BGBP_N"/>
</dbReference>
<protein>
    <submittedName>
        <fullName evidence="1">Uncharacterized protein</fullName>
    </submittedName>
</protein>
<name>A0A182F5G9_ANOAL</name>
<dbReference type="KEGG" id="aali:118456653"/>
<reference evidence="1" key="2">
    <citation type="submission" date="2022-08" db="UniProtKB">
        <authorList>
            <consortium name="EnsemblMetazoa"/>
        </authorList>
    </citation>
    <scope>IDENTIFICATION</scope>
    <source>
        <strain evidence="1">STECLA/ALBI9_A</strain>
    </source>
</reference>
<dbReference type="GO" id="GO:0030246">
    <property type="term" value="F:carbohydrate binding"/>
    <property type="evidence" value="ECO:0007669"/>
    <property type="project" value="InterPro"/>
</dbReference>
<dbReference type="VEuPathDB" id="VectorBase:AALB20_031302"/>
<organism evidence="1 2">
    <name type="scientific">Anopheles albimanus</name>
    <name type="common">New world malaria mosquito</name>
    <dbReference type="NCBI Taxonomy" id="7167"/>
    <lineage>
        <taxon>Eukaryota</taxon>
        <taxon>Metazoa</taxon>
        <taxon>Ecdysozoa</taxon>
        <taxon>Arthropoda</taxon>
        <taxon>Hexapoda</taxon>
        <taxon>Insecta</taxon>
        <taxon>Pterygota</taxon>
        <taxon>Neoptera</taxon>
        <taxon>Endopterygota</taxon>
        <taxon>Diptera</taxon>
        <taxon>Nematocera</taxon>
        <taxon>Culicoidea</taxon>
        <taxon>Culicidae</taxon>
        <taxon>Anophelinae</taxon>
        <taxon>Anopheles</taxon>
    </lineage>
</organism>
<dbReference type="Pfam" id="PF15886">
    <property type="entry name" value="CBM39"/>
    <property type="match status" value="1"/>
</dbReference>
<dbReference type="Proteomes" id="UP000069272">
    <property type="component" value="Chromosome 2L"/>
</dbReference>
<dbReference type="GeneID" id="118456653"/>
<dbReference type="EnsemblMetazoa" id="AALB001712-RA">
    <property type="protein sequence ID" value="AALB001712-PA"/>
    <property type="gene ID" value="AALB001712"/>
</dbReference>
<dbReference type="OrthoDB" id="7720764at2759"/>
<sequence length="276" mass="30766">MKPSFVIVLAVVVGLGEAGFLDWFRSSKNKGHDVCKVDFEVFDPKGLRLWTPQKSGLKSFGVELFINPVRGKKPVCNFCQTTSNVTQGKFFLQSDDVIIKNGDILEYVIVTFNGETTQRHKPRKLIVDDYLIKAKGRCSCPTNVTPPTPTDTARQVLTDPTAEIALLERILESVSRRCAEGTMSNYIFLQLDRVEGATDDLKQLVVEYFNKKAALKPLVSAIQSAEDGSDGIVFKVSGLIEKLKILELTRTEGDIIDYDKLAAIDDIDIRLSFDEQ</sequence>
<keyword evidence="2" id="KW-1185">Reference proteome</keyword>
<reference evidence="1 2" key="1">
    <citation type="journal article" date="2017" name="G3 (Bethesda)">
        <title>The Physical Genome Mapping of Anopheles albimanus Corrected Scaffold Misassemblies and Identified Interarm Rearrangements in Genus Anopheles.</title>
        <authorList>
            <person name="Artemov G.N."/>
            <person name="Peery A.N."/>
            <person name="Jiang X."/>
            <person name="Tu Z."/>
            <person name="Stegniy V.N."/>
            <person name="Sharakhova M.V."/>
            <person name="Sharakhov I.V."/>
        </authorList>
    </citation>
    <scope>NUCLEOTIDE SEQUENCE [LARGE SCALE GENOMIC DNA]</scope>
    <source>
        <strain evidence="1 2">ALBI9_A</strain>
    </source>
</reference>
<dbReference type="AlphaFoldDB" id="A0A182F5G9"/>
<dbReference type="PROSITE" id="PS51969">
    <property type="entry name" value="CBM39"/>
    <property type="match status" value="1"/>
</dbReference>
<proteinExistence type="predicted"/>
<evidence type="ECO:0000313" key="1">
    <source>
        <dbReference type="EnsemblMetazoa" id="AALB001712-PA"/>
    </source>
</evidence>
<accession>A0A182F5G9</accession>
<dbReference type="VEuPathDB" id="VectorBase:AALB001712"/>
<evidence type="ECO:0000313" key="2">
    <source>
        <dbReference type="Proteomes" id="UP000069272"/>
    </source>
</evidence>
<dbReference type="Gene3D" id="2.60.40.2140">
    <property type="entry name" value="Beta-1,3-glucan-recognition protein, N-terminal domain"/>
    <property type="match status" value="1"/>
</dbReference>
<dbReference type="InterPro" id="IPR043030">
    <property type="entry name" value="BGBP_N_sf"/>
</dbReference>
<dbReference type="RefSeq" id="XP_035773485.1">
    <property type="nucleotide sequence ID" value="XM_035917592.1"/>
</dbReference>